<proteinExistence type="predicted"/>
<dbReference type="OrthoDB" id="6704945at2"/>
<dbReference type="RefSeq" id="WP_054580237.1">
    <property type="nucleotide sequence ID" value="NZ_CP012808.1"/>
</dbReference>
<dbReference type="InterPro" id="IPR058087">
    <property type="entry name" value="XAC2610_dom"/>
</dbReference>
<protein>
    <submittedName>
        <fullName evidence="1">Uncharacterized protein</fullName>
    </submittedName>
</protein>
<gene>
    <name evidence="1" type="ORF">AOY20_01520</name>
</gene>
<evidence type="ECO:0000313" key="1">
    <source>
        <dbReference type="EMBL" id="ALH94324.1"/>
    </source>
</evidence>
<accession>A0A0N9VZZ9</accession>
<name>A0A0N9VZZ9_9GAMM</name>
<dbReference type="KEGG" id="aei:AOY20_01520"/>
<organism evidence="1 2">
    <name type="scientific">Acinetobacter equi</name>
    <dbReference type="NCBI Taxonomy" id="1324350"/>
    <lineage>
        <taxon>Bacteria</taxon>
        <taxon>Pseudomonadati</taxon>
        <taxon>Pseudomonadota</taxon>
        <taxon>Gammaproteobacteria</taxon>
        <taxon>Moraxellales</taxon>
        <taxon>Moraxellaceae</taxon>
        <taxon>Acinetobacter</taxon>
    </lineage>
</organism>
<dbReference type="Proteomes" id="UP000064939">
    <property type="component" value="Chromosome"/>
</dbReference>
<dbReference type="EMBL" id="CP012808">
    <property type="protein sequence ID" value="ALH94324.1"/>
    <property type="molecule type" value="Genomic_DNA"/>
</dbReference>
<sequence length="272" mass="30625">MNKFIFTGVLSVVFNINHTFAQNSLMESPSLVPLSSVNVQVQRALMTQSGAYLLQLGSGYWNPKGTLYDVKHHQITSLMGLQKGDQITMTGGSTTDRESVADAIQLQGALDVETGIYRATLMDRLQGFKQELIFSPLVKVSNRPTFLLKFYGNENKESGDKIIQKIEVIDRKTKQPYQSLAGFSAYSSQVQYVDLNFDGYFDLVLKDTSSILGEGDRSIYWMYNPETKKFQRSPQLETLGGTPIVNIEKHQVSFGDGQLYIIQDGQFYRIKN</sequence>
<reference evidence="1 2" key="1">
    <citation type="journal article" date="2015" name="Int. J. Syst. Evol. Microbiol.">
        <title>Acinetobacter equi sp. nov. isolated from horse faeces.</title>
        <authorList>
            <person name="Poppel M.T."/>
            <person name="Skiebe E."/>
            <person name="Laue M."/>
            <person name="Bergmann H."/>
            <person name="Ebersberger I."/>
            <person name="Garn T."/>
            <person name="Fruth A."/>
            <person name="Baumgardt S."/>
            <person name="Busse H.J."/>
            <person name="Wilharm G."/>
        </authorList>
    </citation>
    <scope>NUCLEOTIDE SEQUENCE [LARGE SCALE GENOMIC DNA]</scope>
    <source>
        <strain evidence="1 2">114</strain>
    </source>
</reference>
<keyword evidence="2" id="KW-1185">Reference proteome</keyword>
<evidence type="ECO:0000313" key="2">
    <source>
        <dbReference type="Proteomes" id="UP000064939"/>
    </source>
</evidence>
<dbReference type="NCBIfam" id="NF047539">
    <property type="entry name" value="XAC2610_fam"/>
    <property type="match status" value="1"/>
</dbReference>
<dbReference type="AlphaFoldDB" id="A0A0N9VZZ9"/>